<protein>
    <recommendedName>
        <fullName evidence="3">Transcriptional regulator, AbiEi antitoxin, Type IV TA system</fullName>
    </recommendedName>
</protein>
<dbReference type="RefSeq" id="WP_063243341.1">
    <property type="nucleotide sequence ID" value="NZ_LUKF01000008.1"/>
</dbReference>
<comment type="caution">
    <text evidence="1">The sequence shown here is derived from an EMBL/GenBank/DDBJ whole genome shotgun (WGS) entry which is preliminary data.</text>
</comment>
<dbReference type="EMBL" id="LUKF01000008">
    <property type="protein sequence ID" value="KYG67631.1"/>
    <property type="molecule type" value="Genomic_DNA"/>
</dbReference>
<gene>
    <name evidence="1" type="ORF">AZI85_17275</name>
</gene>
<dbReference type="AlphaFoldDB" id="A0A150WTA9"/>
<sequence>MSQVVETSIKNRIYGLGRGKCFTPDRFLDLGGDDAIRQSLSRLAKEGTIRRLAQGLYEYPRIHKTLGVLPPQAEQVIKALTERDQITVQPSGAYAANLLGLSEQVPNKIVYLTQGSPRKIKIGNMEIILKRTSNKSMATAGKMSGLVIQALLYLGKEHLDKDIASKLKRKLSAGDKKELMKDIKSAPIWMRGFLKEIAGV</sequence>
<dbReference type="Pfam" id="PF19570">
    <property type="entry name" value="DUF6088"/>
    <property type="match status" value="1"/>
</dbReference>
<reference evidence="1 2" key="1">
    <citation type="submission" date="2016-03" db="EMBL/GenBank/DDBJ databases">
        <authorList>
            <person name="Ploux O."/>
        </authorList>
    </citation>
    <scope>NUCLEOTIDE SEQUENCE [LARGE SCALE GENOMIC DNA]</scope>
    <source>
        <strain evidence="1 2">BER2</strain>
    </source>
</reference>
<organism evidence="1 2">
    <name type="scientific">Bdellovibrio bacteriovorus</name>
    <dbReference type="NCBI Taxonomy" id="959"/>
    <lineage>
        <taxon>Bacteria</taxon>
        <taxon>Pseudomonadati</taxon>
        <taxon>Bdellovibrionota</taxon>
        <taxon>Bdellovibrionia</taxon>
        <taxon>Bdellovibrionales</taxon>
        <taxon>Pseudobdellovibrionaceae</taxon>
        <taxon>Bdellovibrio</taxon>
    </lineage>
</organism>
<name>A0A150WTA9_BDEBC</name>
<accession>A0A150WTA9</accession>
<dbReference type="Proteomes" id="UP000075391">
    <property type="component" value="Unassembled WGS sequence"/>
</dbReference>
<evidence type="ECO:0000313" key="2">
    <source>
        <dbReference type="Proteomes" id="UP000075391"/>
    </source>
</evidence>
<evidence type="ECO:0008006" key="3">
    <source>
        <dbReference type="Google" id="ProtNLM"/>
    </source>
</evidence>
<dbReference type="OrthoDB" id="3181392at2"/>
<dbReference type="InterPro" id="IPR045738">
    <property type="entry name" value="DUF6088"/>
</dbReference>
<evidence type="ECO:0000313" key="1">
    <source>
        <dbReference type="EMBL" id="KYG67631.1"/>
    </source>
</evidence>
<proteinExistence type="predicted"/>